<dbReference type="PROSITE" id="PS50994">
    <property type="entry name" value="INTEGRASE"/>
    <property type="match status" value="1"/>
</dbReference>
<dbReference type="SUPFAM" id="SSF53098">
    <property type="entry name" value="Ribonuclease H-like"/>
    <property type="match status" value="1"/>
</dbReference>
<dbReference type="GO" id="GO:0015074">
    <property type="term" value="P:DNA integration"/>
    <property type="evidence" value="ECO:0007669"/>
    <property type="project" value="InterPro"/>
</dbReference>
<dbReference type="CDD" id="cd09272">
    <property type="entry name" value="RNase_HI_RT_Ty1"/>
    <property type="match status" value="1"/>
</dbReference>
<dbReference type="Gene3D" id="3.10.10.10">
    <property type="entry name" value="HIV Type 1 Reverse Transcriptase, subunit A, domain 1"/>
    <property type="match status" value="1"/>
</dbReference>
<accession>A0A6L2NLL2</accession>
<feature type="region of interest" description="Disordered" evidence="2">
    <location>
        <begin position="521"/>
        <end position="575"/>
    </location>
</feature>
<dbReference type="GO" id="GO:0003676">
    <property type="term" value="F:nucleic acid binding"/>
    <property type="evidence" value="ECO:0007669"/>
    <property type="project" value="InterPro"/>
</dbReference>
<reference evidence="4" key="1">
    <citation type="journal article" date="2019" name="Sci. Rep.">
        <title>Draft genome of Tanacetum cinerariifolium, the natural source of mosquito coil.</title>
        <authorList>
            <person name="Yamashiro T."/>
            <person name="Shiraishi A."/>
            <person name="Satake H."/>
            <person name="Nakayama K."/>
        </authorList>
    </citation>
    <scope>NUCLEOTIDE SEQUENCE</scope>
</reference>
<dbReference type="Gene3D" id="3.30.420.10">
    <property type="entry name" value="Ribonuclease H-like superfamily/Ribonuclease H"/>
    <property type="match status" value="1"/>
</dbReference>
<evidence type="ECO:0000313" key="4">
    <source>
        <dbReference type="EMBL" id="GEU85495.1"/>
    </source>
</evidence>
<feature type="region of interest" description="Disordered" evidence="2">
    <location>
        <begin position="55"/>
        <end position="79"/>
    </location>
</feature>
<dbReference type="Gene3D" id="2.40.70.10">
    <property type="entry name" value="Acid Proteases"/>
    <property type="match status" value="1"/>
</dbReference>
<dbReference type="InterPro" id="IPR013103">
    <property type="entry name" value="RVT_2"/>
</dbReference>
<feature type="coiled-coil region" evidence="1">
    <location>
        <begin position="1362"/>
        <end position="1407"/>
    </location>
</feature>
<keyword evidence="4" id="KW-0695">RNA-directed DNA polymerase</keyword>
<gene>
    <name evidence="4" type="ORF">Tci_057473</name>
</gene>
<dbReference type="InterPro" id="IPR043502">
    <property type="entry name" value="DNA/RNA_pol_sf"/>
</dbReference>
<comment type="caution">
    <text evidence="4">The sequence shown here is derived from an EMBL/GenBank/DDBJ whole genome shotgun (WGS) entry which is preliminary data.</text>
</comment>
<feature type="region of interest" description="Disordered" evidence="2">
    <location>
        <begin position="112"/>
        <end position="142"/>
    </location>
</feature>
<protein>
    <submittedName>
        <fullName evidence="4">Reverse transcriptase domain-containing protein</fullName>
    </submittedName>
</protein>
<dbReference type="Pfam" id="PF07727">
    <property type="entry name" value="RVT_2"/>
    <property type="match status" value="1"/>
</dbReference>
<dbReference type="CDD" id="cd00303">
    <property type="entry name" value="retropepsin_like"/>
    <property type="match status" value="1"/>
</dbReference>
<dbReference type="InterPro" id="IPR012337">
    <property type="entry name" value="RNaseH-like_sf"/>
</dbReference>
<keyword evidence="4" id="KW-0808">Transferase</keyword>
<dbReference type="InterPro" id="IPR021109">
    <property type="entry name" value="Peptidase_aspartic_dom_sf"/>
</dbReference>
<keyword evidence="4" id="KW-0548">Nucleotidyltransferase</keyword>
<feature type="compositionally biased region" description="Low complexity" evidence="2">
    <location>
        <begin position="55"/>
        <end position="70"/>
    </location>
</feature>
<name>A0A6L2NLL2_TANCI</name>
<dbReference type="PANTHER" id="PTHR11439">
    <property type="entry name" value="GAG-POL-RELATED RETROTRANSPOSON"/>
    <property type="match status" value="1"/>
</dbReference>
<sequence length="2228" mass="250990">MAFSSSSSSSDNRVPSCSKSCSKAYAQLHSQYDKLTDEFLKSQIDVLSYQAGYFSSKSDSESLSPSSLSDRMQPSGGYHDVPPRITRTFMPPKPDLIAPSFVLSTEQVKPPRLSVQPVETSIPAATPKPTSPKSNRSGKRKNRKTCFVCKSVDHLIQDCDYHAKKKAQPTPRNYALRDKVIAAQALVVNAAKGKKGNWIQVSNGLGNMSYLSDFQELNGGYVAFGGNPKGGKISDFKLPDESQVLLRVPRENNMYNVNLKDIVPSRDLTCLFVKAIIDESNLWHRRLHIDLFRPTFVKSLNKKSHCLAITDDYSRFTWVFFLAIKDETSLILKTFVTGLKNQLSLKMKVIRSDNGTEFKNSDLNQFCGLKGIEREFSVPRTPQQNGIAERKNRTLIEAARTMLADSILPILFWAEAVNTASYVDEGFLVGYSVNSKAFRVFNSRTRIIQETLHVNFLENKPNITGTGPTWLFDIDSLTRTMNYQLVTAGNQCNPSAGFQETFDAEKAGEEANQQYMLFPVSFTGSSNPQNKEGDGTFDGNEHDVQKHEPAVNVSPSSSALSGEQDDKTKKRAKGKKIEDIAYSSHENAGTEADFNNLETSIKISMQEELFQFKTQKVWILVDLPHRKRAIGTKWVYKNKKDERGIVVRKKQDLSLKDTQEEGIDYEEVFAPVARIEAIRLFLAYASFMGFMVYQMDVKSAFLYRTIEEKVYVCQPPSFEDPDHPNKVYKVVKALYGLHQAPRACYETLANYLLENGFNRGKIDQTLFIKTQKGDILLVQIYVDDIIFASTPIDTEKLLLKDLDGEDVDVHIYKSMIGSLMYLTSLRLDIMLAVCACARFQVTPKVSHLHAVKRIFRYLRGKPHLGLWYPNDSPFDLVAYSDSDYAGASLDRKSTTGGCQFLGRRLISWQCKKQTVVATSSIKAEYVAGASCYAQVLWIHNQMLDYEHKLLLFSLTNRCCSISVVRSSTDASEGFNQIINFLNRSYIEYALTVNPTIYVSCIKQFWNTVAVKQSNDVTRLQALIDRKKVVVTEAAIRDALHLDGAEGVDCLPNEEIFTELARMGYEKLSTKLTFYKAFFSSQWKFLIHTILQSMSAKHTSCNEFSSMMASAVICLSTSQEQGIDDNAAGEPDTAVLEDDVENQSLPSPTPPTPPPQQPQDIPSTSQAQTPLHNHNLQPQLNHNTRVKKLEKANKVKALKLRRLRKVGTSQRVDTLDDTDIEDVSNQAKMIDELDREEGVVLMSEKEERKAKEVKDITGDAQVEGRQDDIYQIDMDHAAKVLSMQEDEPKVQEAVEVVTTAKLITEVIAAVSKTVTAADVVRTVTAAPAKLLFLLPDEEEEWLSGIQRMNHLQRLLLKPSPRIKEKIDEEENRAIENINETLAQKAAKRRRLNKEAEDIEELKQHLEIVPNKDDDVYTEATPLARKVPVVDYQIIQLNNKPHFKIIRADGTHQLYVSFITLLKKFNREDLEAMFRRPDGQDHVWMSQRSVYGQEKIPTLKVYIRSNAECSTAKSGRAESNAKVDAAGYCCWIVLLGCLMLLSQGKTIPHELKVKQNILLVVLDLNPSKALHRFKDLLRACPHHGFSKLHQLDTFYNALNLKDQDSLNSVASDNFLDKMPCECLAIIESKSKVRYLCNKPVVAKVSTNTSTSSISSDVAELKDMVKALLLDKKGKKQSPATVKAVEESSYQAPAYQAPASQTQGVSKEDFLAYVKDNDAVMRNMQTQGQNMQNQLNNLTDLITKFVNSNSASTSSSGTFPSNIISKQKSYLKAIITQSGVSYDGPQIPPPPSFLPKVVEDEPEATNDTVNHTNNKNALILMPKFASTLKALIGNKEKLSEMARTLLNEHCFMVLLKKLPEKLGDPGKFLIPCDFPGMDLMPFFVRKRLSLPYLTPTYMTLELADHSISHPVGVAKDVYVKVGSFYFLADFVVVDFDADPRVPLSLGRSFLKTGRALIDVFEGELTLRVGNEGITFNLYQPSRYSANYSDMTAKRIDVIDMACEEYLHEVLEVAAFLAIDDDPTSLEVNHTYLHPKGDIVLLEAFLNDDPSSPPNQGNYLPERLNLKDLPPHLEYAFLEGHDKLPVIIAKDLSKEEKTALLTVLKSHKQAIAWKLSDIKGINPEFWTHKILMEEDFKLAIQHQRRVNPKIHDVIKQEVIKLLEARLIYPISDSPWVSPMHCVGFTVVENEDNELIPTCLVTGWHVCIDYRKFNEATRKDHFPLPFMDQMLKY</sequence>
<feature type="domain" description="Integrase catalytic" evidence="3">
    <location>
        <begin position="260"/>
        <end position="476"/>
    </location>
</feature>
<evidence type="ECO:0000259" key="3">
    <source>
        <dbReference type="PROSITE" id="PS50994"/>
    </source>
</evidence>
<dbReference type="InterPro" id="IPR001584">
    <property type="entry name" value="Integrase_cat-core"/>
</dbReference>
<dbReference type="PANTHER" id="PTHR11439:SF495">
    <property type="entry name" value="REVERSE TRANSCRIPTASE, RNA-DEPENDENT DNA POLYMERASE-RELATED"/>
    <property type="match status" value="1"/>
</dbReference>
<dbReference type="SUPFAM" id="SSF56672">
    <property type="entry name" value="DNA/RNA polymerases"/>
    <property type="match status" value="2"/>
</dbReference>
<organism evidence="4">
    <name type="scientific">Tanacetum cinerariifolium</name>
    <name type="common">Dalmatian daisy</name>
    <name type="synonym">Chrysanthemum cinerariifolium</name>
    <dbReference type="NCBI Taxonomy" id="118510"/>
    <lineage>
        <taxon>Eukaryota</taxon>
        <taxon>Viridiplantae</taxon>
        <taxon>Streptophyta</taxon>
        <taxon>Embryophyta</taxon>
        <taxon>Tracheophyta</taxon>
        <taxon>Spermatophyta</taxon>
        <taxon>Magnoliopsida</taxon>
        <taxon>eudicotyledons</taxon>
        <taxon>Gunneridae</taxon>
        <taxon>Pentapetalae</taxon>
        <taxon>asterids</taxon>
        <taxon>campanulids</taxon>
        <taxon>Asterales</taxon>
        <taxon>Asteraceae</taxon>
        <taxon>Asteroideae</taxon>
        <taxon>Anthemideae</taxon>
        <taxon>Anthemidinae</taxon>
        <taxon>Tanacetum</taxon>
    </lineage>
</organism>
<feature type="compositionally biased region" description="Pro residues" evidence="2">
    <location>
        <begin position="1146"/>
        <end position="1156"/>
    </location>
</feature>
<feature type="region of interest" description="Disordered" evidence="2">
    <location>
        <begin position="1139"/>
        <end position="1181"/>
    </location>
</feature>
<proteinExistence type="predicted"/>
<feature type="compositionally biased region" description="Low complexity" evidence="2">
    <location>
        <begin position="1157"/>
        <end position="1181"/>
    </location>
</feature>
<evidence type="ECO:0000256" key="2">
    <source>
        <dbReference type="SAM" id="MobiDB-lite"/>
    </source>
</evidence>
<feature type="compositionally biased region" description="Basic and acidic residues" evidence="2">
    <location>
        <begin position="531"/>
        <end position="549"/>
    </location>
</feature>
<dbReference type="InterPro" id="IPR036397">
    <property type="entry name" value="RNaseH_sf"/>
</dbReference>
<dbReference type="Pfam" id="PF00665">
    <property type="entry name" value="rve"/>
    <property type="match status" value="1"/>
</dbReference>
<dbReference type="EMBL" id="BKCJ010009121">
    <property type="protein sequence ID" value="GEU85495.1"/>
    <property type="molecule type" value="Genomic_DNA"/>
</dbReference>
<keyword evidence="1" id="KW-0175">Coiled coil</keyword>
<dbReference type="GO" id="GO:0003964">
    <property type="term" value="F:RNA-directed DNA polymerase activity"/>
    <property type="evidence" value="ECO:0007669"/>
    <property type="project" value="UniProtKB-KW"/>
</dbReference>
<evidence type="ECO:0000256" key="1">
    <source>
        <dbReference type="SAM" id="Coils"/>
    </source>
</evidence>